<dbReference type="EMBL" id="CM044701">
    <property type="protein sequence ID" value="KAI5684364.1"/>
    <property type="molecule type" value="Genomic_DNA"/>
</dbReference>
<organism evidence="1 2">
    <name type="scientific">Catharanthus roseus</name>
    <name type="common">Madagascar periwinkle</name>
    <name type="synonym">Vinca rosea</name>
    <dbReference type="NCBI Taxonomy" id="4058"/>
    <lineage>
        <taxon>Eukaryota</taxon>
        <taxon>Viridiplantae</taxon>
        <taxon>Streptophyta</taxon>
        <taxon>Embryophyta</taxon>
        <taxon>Tracheophyta</taxon>
        <taxon>Spermatophyta</taxon>
        <taxon>Magnoliopsida</taxon>
        <taxon>eudicotyledons</taxon>
        <taxon>Gunneridae</taxon>
        <taxon>Pentapetalae</taxon>
        <taxon>asterids</taxon>
        <taxon>lamiids</taxon>
        <taxon>Gentianales</taxon>
        <taxon>Apocynaceae</taxon>
        <taxon>Rauvolfioideae</taxon>
        <taxon>Vinceae</taxon>
        <taxon>Catharanthinae</taxon>
        <taxon>Catharanthus</taxon>
    </lineage>
</organism>
<gene>
    <name evidence="1" type="ORF">M9H77_05592</name>
</gene>
<proteinExistence type="predicted"/>
<sequence>MELEIIEVIKKWTEGEVNNFIKVWIIVFISLIYIYYVSKFLPKGIFRFISIFPVICLNLILPLNLQSIHLGGATTFFLVWLSNFKLLTFAFGKGPLAESSSVSVSRFVALACFPIKIQETPLQINDNKQNPDFENGKNGLKSIWNYGIKLVLIPLFLQVYEHGEKLLHPWLIMAIISIHLYVGLEIILAIFGGLARIFLGIELEPQFNDPYLSSSLQDFWGRRWNLMVPRILRPSIYDPVLELSSRVMGRKWAPLPAIFSTFLVSALMHEVMLFYLGRGWPSWEMSYFFLLHGVALSMEVAVKKALRMKKKNGRSYELPWIIAAPLTIGFVFSTGIWLFFPEFLRCKPMDRAYKEYAAMAELFGDVCRALNLKGFTINAN</sequence>
<comment type="caution">
    <text evidence="1">The sequence shown here is derived from an EMBL/GenBank/DDBJ whole genome shotgun (WGS) entry which is preliminary data.</text>
</comment>
<reference evidence="2" key="1">
    <citation type="journal article" date="2023" name="Nat. Plants">
        <title>Single-cell RNA sequencing provides a high-resolution roadmap for understanding the multicellular compartmentation of specialized metabolism.</title>
        <authorList>
            <person name="Sun S."/>
            <person name="Shen X."/>
            <person name="Li Y."/>
            <person name="Li Y."/>
            <person name="Wang S."/>
            <person name="Li R."/>
            <person name="Zhang H."/>
            <person name="Shen G."/>
            <person name="Guo B."/>
            <person name="Wei J."/>
            <person name="Xu J."/>
            <person name="St-Pierre B."/>
            <person name="Chen S."/>
            <person name="Sun C."/>
        </authorList>
    </citation>
    <scope>NUCLEOTIDE SEQUENCE [LARGE SCALE GENOMIC DNA]</scope>
</reference>
<name>A0ACC0CHD3_CATRO</name>
<evidence type="ECO:0000313" key="1">
    <source>
        <dbReference type="EMBL" id="KAI5684364.1"/>
    </source>
</evidence>
<keyword evidence="2" id="KW-1185">Reference proteome</keyword>
<dbReference type="Proteomes" id="UP001060085">
    <property type="component" value="Linkage Group LG01"/>
</dbReference>
<accession>A0ACC0CHD3</accession>
<protein>
    <submittedName>
        <fullName evidence="1">Uncharacterized protein</fullName>
    </submittedName>
</protein>
<evidence type="ECO:0000313" key="2">
    <source>
        <dbReference type="Proteomes" id="UP001060085"/>
    </source>
</evidence>